<evidence type="ECO:0000259" key="16">
    <source>
        <dbReference type="Pfam" id="PF22461"/>
    </source>
</evidence>
<comment type="caution">
    <text evidence="17">The sequence shown here is derived from an EMBL/GenBank/DDBJ whole genome shotgun (WGS) entry which is preliminary data.</text>
</comment>
<dbReference type="RefSeq" id="WP_004899811.1">
    <property type="nucleotide sequence ID" value="NZ_BBTI01000002.1"/>
</dbReference>
<keyword evidence="3" id="KW-0813">Transport</keyword>
<dbReference type="OrthoDB" id="9808421at2"/>
<dbReference type="Proteomes" id="UP000018418">
    <property type="component" value="Unassembled WGS sequence"/>
</dbReference>
<comment type="similarity">
    <text evidence="2">Belongs to the BexD/CtrA/VexA family.</text>
</comment>
<dbReference type="PROSITE" id="PS51257">
    <property type="entry name" value="PROKAR_LIPOPROTEIN"/>
    <property type="match status" value="1"/>
</dbReference>
<dbReference type="AlphaFoldDB" id="V2US16"/>
<comment type="subcellular location">
    <subcellularLocation>
        <location evidence="1">Cell outer membrane</location>
        <topology evidence="1">Multi-pass membrane protein</topology>
    </subcellularLocation>
</comment>
<evidence type="ECO:0000256" key="4">
    <source>
        <dbReference type="ARBA" id="ARBA00022452"/>
    </source>
</evidence>
<dbReference type="CDD" id="cd11685">
    <property type="entry name" value="UEV_TSG101-like"/>
    <property type="match status" value="1"/>
</dbReference>
<dbReference type="GO" id="GO:0015288">
    <property type="term" value="F:porin activity"/>
    <property type="evidence" value="ECO:0007669"/>
    <property type="project" value="UniProtKB-KW"/>
</dbReference>
<dbReference type="Gene3D" id="3.30.1950.10">
    <property type="entry name" value="wza like domain"/>
    <property type="match status" value="1"/>
</dbReference>
<evidence type="ECO:0000256" key="1">
    <source>
        <dbReference type="ARBA" id="ARBA00004571"/>
    </source>
</evidence>
<dbReference type="Gene3D" id="3.10.560.10">
    <property type="entry name" value="Outer membrane lipoprotein wza domain like"/>
    <property type="match status" value="2"/>
</dbReference>
<proteinExistence type="inferred from homology"/>
<evidence type="ECO:0000256" key="7">
    <source>
        <dbReference type="ARBA" id="ARBA00022729"/>
    </source>
</evidence>
<evidence type="ECO:0000313" key="17">
    <source>
        <dbReference type="EMBL" id="ESK51440.1"/>
    </source>
</evidence>
<dbReference type="HOGENOM" id="CLU_038343_4_2_6"/>
<evidence type="ECO:0000256" key="13">
    <source>
        <dbReference type="ARBA" id="ARBA00023237"/>
    </source>
</evidence>
<dbReference type="GO" id="GO:0009279">
    <property type="term" value="C:cell outer membrane"/>
    <property type="evidence" value="ECO:0007669"/>
    <property type="project" value="UniProtKB-SubCell"/>
</dbReference>
<keyword evidence="4" id="KW-1134">Transmembrane beta strand</keyword>
<evidence type="ECO:0000256" key="8">
    <source>
        <dbReference type="ARBA" id="ARBA00023047"/>
    </source>
</evidence>
<evidence type="ECO:0000256" key="9">
    <source>
        <dbReference type="ARBA" id="ARBA00023065"/>
    </source>
</evidence>
<dbReference type="PANTHER" id="PTHR33619">
    <property type="entry name" value="POLYSACCHARIDE EXPORT PROTEIN GFCE-RELATED"/>
    <property type="match status" value="1"/>
</dbReference>
<keyword evidence="14" id="KW-0449">Lipoprotein</keyword>
<evidence type="ECO:0000313" key="18">
    <source>
        <dbReference type="Proteomes" id="UP000018418"/>
    </source>
</evidence>
<dbReference type="PANTHER" id="PTHR33619:SF3">
    <property type="entry name" value="POLYSACCHARIDE EXPORT PROTEIN GFCE-RELATED"/>
    <property type="match status" value="1"/>
</dbReference>
<evidence type="ECO:0000256" key="3">
    <source>
        <dbReference type="ARBA" id="ARBA00022448"/>
    </source>
</evidence>
<dbReference type="GO" id="GO:0015159">
    <property type="term" value="F:polysaccharide transmembrane transporter activity"/>
    <property type="evidence" value="ECO:0007669"/>
    <property type="project" value="InterPro"/>
</dbReference>
<feature type="domain" description="SLBB" evidence="16">
    <location>
        <begin position="252"/>
        <end position="335"/>
    </location>
</feature>
<keyword evidence="7" id="KW-0732">Signal</keyword>
<dbReference type="InterPro" id="IPR049712">
    <property type="entry name" value="Poly_export"/>
</dbReference>
<gene>
    <name evidence="17" type="ORF">P255_01955</name>
</gene>
<keyword evidence="12" id="KW-0564">Palmitate</keyword>
<dbReference type="EMBL" id="AYEU01000006">
    <property type="protein sequence ID" value="ESK51440.1"/>
    <property type="molecule type" value="Genomic_DNA"/>
</dbReference>
<dbReference type="GO" id="GO:0006811">
    <property type="term" value="P:monoatomic ion transport"/>
    <property type="evidence" value="ECO:0007669"/>
    <property type="project" value="UniProtKB-KW"/>
</dbReference>
<evidence type="ECO:0000256" key="11">
    <source>
        <dbReference type="ARBA" id="ARBA00023136"/>
    </source>
</evidence>
<evidence type="ECO:0000256" key="12">
    <source>
        <dbReference type="ARBA" id="ARBA00023139"/>
    </source>
</evidence>
<dbReference type="Pfam" id="PF02563">
    <property type="entry name" value="Poly_export"/>
    <property type="match status" value="1"/>
</dbReference>
<evidence type="ECO:0000259" key="15">
    <source>
        <dbReference type="Pfam" id="PF02563"/>
    </source>
</evidence>
<sequence>MKFRSIFAVTSFSLAITGCTVISGLQTYDLPRQGAYTTNLGVPVNIIALNQDTLPATQDAQEFSPQYYNALFQSTKNTYNLTSGDILSIQLWNYPEIAPPISNITSDQSALASGYHIDQQGYIQLPLVGRYKASGKTLSQVNTELKSVFSRYLKQPDLVVRIISYQGQRYYVQGNVTKGGQFFLTDQPTSLYTALGMAGGVTQLGDPTSIQLIRHGKTFNINTIELEKQGLSLHKLMIQPNDTIYINARENQKIYVMGEAGKNQAIPMRDQGMSLSDVIGESLGINPLSASAARIYVLRSNNTDHTTAIYHLNLSSIGNFGLANQFKMHSNDIVYFDPTGLTRWQRVVNQILPFSNVLYSTKQLGQ</sequence>
<feature type="domain" description="SLBB" evidence="16">
    <location>
        <begin position="168"/>
        <end position="246"/>
    </location>
</feature>
<keyword evidence="11" id="KW-0472">Membrane</keyword>
<keyword evidence="10" id="KW-0626">Porin</keyword>
<dbReference type="InterPro" id="IPR003715">
    <property type="entry name" value="Poly_export_N"/>
</dbReference>
<keyword evidence="9" id="KW-0406">Ion transport</keyword>
<evidence type="ECO:0008006" key="19">
    <source>
        <dbReference type="Google" id="ProtNLM"/>
    </source>
</evidence>
<protein>
    <recommendedName>
        <fullName evidence="19">Soluble ligand binding domain-containing protein</fullName>
    </recommendedName>
</protein>
<keyword evidence="8" id="KW-0625">Polysaccharide transport</keyword>
<feature type="domain" description="Polysaccharide export protein N-terminal" evidence="15">
    <location>
        <begin position="75"/>
        <end position="162"/>
    </location>
</feature>
<keyword evidence="6" id="KW-0812">Transmembrane</keyword>
<dbReference type="GO" id="GO:0046930">
    <property type="term" value="C:pore complex"/>
    <property type="evidence" value="ECO:0007669"/>
    <property type="project" value="UniProtKB-KW"/>
</dbReference>
<evidence type="ECO:0000256" key="5">
    <source>
        <dbReference type="ARBA" id="ARBA00022597"/>
    </source>
</evidence>
<keyword evidence="18" id="KW-1185">Reference proteome</keyword>
<organism evidence="17 18">
    <name type="scientific">Acinetobacter brisouii CIP 110357</name>
    <dbReference type="NCBI Taxonomy" id="1341683"/>
    <lineage>
        <taxon>Bacteria</taxon>
        <taxon>Pseudomonadati</taxon>
        <taxon>Pseudomonadota</taxon>
        <taxon>Gammaproteobacteria</taxon>
        <taxon>Moraxellales</taxon>
        <taxon>Moraxellaceae</taxon>
        <taxon>Acinetobacter</taxon>
    </lineage>
</organism>
<name>V2US16_9GAMM</name>
<evidence type="ECO:0000256" key="2">
    <source>
        <dbReference type="ARBA" id="ARBA00009450"/>
    </source>
</evidence>
<keyword evidence="5" id="KW-0762">Sugar transport</keyword>
<reference evidence="17 18" key="1">
    <citation type="submission" date="2013-10" db="EMBL/GenBank/DDBJ databases">
        <title>The Genome Sequence of Acinetobacter brisouii CIP 110357.</title>
        <authorList>
            <consortium name="The Broad Institute Genomics Platform"/>
            <consortium name="The Broad Institute Genome Sequencing Center for Infectious Disease"/>
            <person name="Cerqueira G."/>
            <person name="Feldgarden M."/>
            <person name="Courvalin P."/>
            <person name="Grillot-Courvalin C."/>
            <person name="Clermont D."/>
            <person name="Rocha E."/>
            <person name="Yoon E.-J."/>
            <person name="Nemec A."/>
            <person name="Young S.K."/>
            <person name="Zeng Q."/>
            <person name="Gargeya S."/>
            <person name="Fitzgerald M."/>
            <person name="Abouelleil A."/>
            <person name="Alvarado L."/>
            <person name="Berlin A.M."/>
            <person name="Chapman S.B."/>
            <person name="Gainer-Dewar J."/>
            <person name="Goldberg J."/>
            <person name="Gnerre S."/>
            <person name="Griggs A."/>
            <person name="Gujja S."/>
            <person name="Hansen M."/>
            <person name="Howarth C."/>
            <person name="Imamovic A."/>
            <person name="Ireland A."/>
            <person name="Larimer J."/>
            <person name="McCowan C."/>
            <person name="Murphy C."/>
            <person name="Pearson M."/>
            <person name="Poon T.W."/>
            <person name="Priest M."/>
            <person name="Roberts A."/>
            <person name="Saif S."/>
            <person name="Shea T."/>
            <person name="Sykes S."/>
            <person name="Wortman J."/>
            <person name="Nusbaum C."/>
            <person name="Birren B."/>
        </authorList>
    </citation>
    <scope>NUCLEOTIDE SEQUENCE [LARGE SCALE GENOMIC DNA]</scope>
    <source>
        <strain evidence="17 18">CIP 110357</strain>
    </source>
</reference>
<evidence type="ECO:0000256" key="10">
    <source>
        <dbReference type="ARBA" id="ARBA00023114"/>
    </source>
</evidence>
<keyword evidence="13" id="KW-0998">Cell outer membrane</keyword>
<evidence type="ECO:0000256" key="14">
    <source>
        <dbReference type="ARBA" id="ARBA00023288"/>
    </source>
</evidence>
<evidence type="ECO:0000256" key="6">
    <source>
        <dbReference type="ARBA" id="ARBA00022692"/>
    </source>
</evidence>
<dbReference type="Pfam" id="PF22461">
    <property type="entry name" value="SLBB_2"/>
    <property type="match status" value="2"/>
</dbReference>
<dbReference type="InterPro" id="IPR054765">
    <property type="entry name" value="SLBB_dom"/>
</dbReference>
<dbReference type="PATRIC" id="fig|1341683.3.peg.1942"/>
<accession>V2US16</accession>